<keyword evidence="2" id="KW-0472">Membrane</keyword>
<sequence length="107" mass="11820">MASIGLVSLMVIPAPGIWGLLIGVACSLAILVSAFIWLLDQVATRLAQAWDRRDRRRRRAMHAGSGMMRKAGTPAPIEPPRPSPLQERARIAALRRQASKAEPFRLR</sequence>
<evidence type="ECO:0000256" key="1">
    <source>
        <dbReference type="SAM" id="MobiDB-lite"/>
    </source>
</evidence>
<evidence type="ECO:0000313" key="3">
    <source>
        <dbReference type="EMBL" id="MET3691157.1"/>
    </source>
</evidence>
<gene>
    <name evidence="3" type="ORF">ABID43_000676</name>
</gene>
<keyword evidence="2" id="KW-0812">Transmembrane</keyword>
<feature type="transmembrane region" description="Helical" evidence="2">
    <location>
        <begin position="16"/>
        <end position="39"/>
    </location>
</feature>
<accession>A0ABV2L015</accession>
<dbReference type="EMBL" id="JBEPMM010000001">
    <property type="protein sequence ID" value="MET3691157.1"/>
    <property type="molecule type" value="Genomic_DNA"/>
</dbReference>
<dbReference type="Proteomes" id="UP001549145">
    <property type="component" value="Unassembled WGS sequence"/>
</dbReference>
<evidence type="ECO:0000313" key="4">
    <source>
        <dbReference type="Proteomes" id="UP001549145"/>
    </source>
</evidence>
<reference evidence="3 4" key="1">
    <citation type="submission" date="2024-06" db="EMBL/GenBank/DDBJ databases">
        <title>Genomic Encyclopedia of Type Strains, Phase IV (KMG-IV): sequencing the most valuable type-strain genomes for metagenomic binning, comparative biology and taxonomic classification.</title>
        <authorList>
            <person name="Goeker M."/>
        </authorList>
    </citation>
    <scope>NUCLEOTIDE SEQUENCE [LARGE SCALE GENOMIC DNA]</scope>
    <source>
        <strain evidence="3 4">DSM 21331</strain>
    </source>
</reference>
<keyword evidence="2" id="KW-1133">Transmembrane helix</keyword>
<feature type="region of interest" description="Disordered" evidence="1">
    <location>
        <begin position="57"/>
        <end position="86"/>
    </location>
</feature>
<proteinExistence type="predicted"/>
<dbReference type="RefSeq" id="WP_238278573.1">
    <property type="nucleotide sequence ID" value="NZ_BPQL01000038.1"/>
</dbReference>
<keyword evidence="4" id="KW-1185">Reference proteome</keyword>
<comment type="caution">
    <text evidence="3">The sequence shown here is derived from an EMBL/GenBank/DDBJ whole genome shotgun (WGS) entry which is preliminary data.</text>
</comment>
<evidence type="ECO:0000256" key="2">
    <source>
        <dbReference type="SAM" id="Phobius"/>
    </source>
</evidence>
<protein>
    <submittedName>
        <fullName evidence="3">Uncharacterized protein</fullName>
    </submittedName>
</protein>
<organism evidence="3 4">
    <name type="scientific">Methylobacterium goesingense</name>
    <dbReference type="NCBI Taxonomy" id="243690"/>
    <lineage>
        <taxon>Bacteria</taxon>
        <taxon>Pseudomonadati</taxon>
        <taxon>Pseudomonadota</taxon>
        <taxon>Alphaproteobacteria</taxon>
        <taxon>Hyphomicrobiales</taxon>
        <taxon>Methylobacteriaceae</taxon>
        <taxon>Methylobacterium</taxon>
    </lineage>
</organism>
<name>A0ABV2L015_9HYPH</name>